<organism evidence="4 5">
    <name type="scientific">Planobispora longispora</name>
    <dbReference type="NCBI Taxonomy" id="28887"/>
    <lineage>
        <taxon>Bacteria</taxon>
        <taxon>Bacillati</taxon>
        <taxon>Actinomycetota</taxon>
        <taxon>Actinomycetes</taxon>
        <taxon>Streptosporangiales</taxon>
        <taxon>Streptosporangiaceae</taxon>
        <taxon>Planobispora</taxon>
    </lineage>
</organism>
<dbReference type="Proteomes" id="UP000616724">
    <property type="component" value="Unassembled WGS sequence"/>
</dbReference>
<gene>
    <name evidence="4" type="ORF">Plo01_66060</name>
</gene>
<dbReference type="EMBL" id="BOOH01000056">
    <property type="protein sequence ID" value="GIH80177.1"/>
    <property type="molecule type" value="Genomic_DNA"/>
</dbReference>
<keyword evidence="1" id="KW-0378">Hydrolase</keyword>
<evidence type="ECO:0000256" key="1">
    <source>
        <dbReference type="ARBA" id="ARBA00022801"/>
    </source>
</evidence>
<dbReference type="InterPro" id="IPR029058">
    <property type="entry name" value="AB_hydrolase_fold"/>
</dbReference>
<feature type="region of interest" description="Disordered" evidence="2">
    <location>
        <begin position="1"/>
        <end position="38"/>
    </location>
</feature>
<comment type="caution">
    <text evidence="4">The sequence shown here is derived from an EMBL/GenBank/DDBJ whole genome shotgun (WGS) entry which is preliminary data.</text>
</comment>
<evidence type="ECO:0000313" key="4">
    <source>
        <dbReference type="EMBL" id="GIH80177.1"/>
    </source>
</evidence>
<feature type="region of interest" description="Disordered" evidence="2">
    <location>
        <begin position="321"/>
        <end position="356"/>
    </location>
</feature>
<dbReference type="AlphaFoldDB" id="A0A8J3W8V3"/>
<keyword evidence="5" id="KW-1185">Reference proteome</keyword>
<dbReference type="PANTHER" id="PTHR48081:SF13">
    <property type="entry name" value="ALPHA_BETA HYDROLASE"/>
    <property type="match status" value="1"/>
</dbReference>
<dbReference type="InterPro" id="IPR050300">
    <property type="entry name" value="GDXG_lipolytic_enzyme"/>
</dbReference>
<dbReference type="PANTHER" id="PTHR48081">
    <property type="entry name" value="AB HYDROLASE SUPERFAMILY PROTEIN C4A8.06C"/>
    <property type="match status" value="1"/>
</dbReference>
<dbReference type="RefSeq" id="WP_203894612.1">
    <property type="nucleotide sequence ID" value="NZ_BOOH01000056.1"/>
</dbReference>
<evidence type="ECO:0000313" key="5">
    <source>
        <dbReference type="Proteomes" id="UP000616724"/>
    </source>
</evidence>
<dbReference type="Gene3D" id="3.40.50.1820">
    <property type="entry name" value="alpha/beta hydrolase"/>
    <property type="match status" value="1"/>
</dbReference>
<dbReference type="Pfam" id="PF20434">
    <property type="entry name" value="BD-FAE"/>
    <property type="match status" value="1"/>
</dbReference>
<proteinExistence type="predicted"/>
<name>A0A8J3W8V3_9ACTN</name>
<dbReference type="GO" id="GO:0016787">
    <property type="term" value="F:hydrolase activity"/>
    <property type="evidence" value="ECO:0007669"/>
    <property type="project" value="UniProtKB-KW"/>
</dbReference>
<evidence type="ECO:0000256" key="2">
    <source>
        <dbReference type="SAM" id="MobiDB-lite"/>
    </source>
</evidence>
<sequence length="356" mass="37257">MAEPTGRLPDPPPARSPDLSSGSFPGPPPAGFPAPERSPGGARLLRGVEYAAPSGFRPLLLDLHLPAAEAHRPVPVVLFLHGGGWRTGSRGRFGPAFDSWRESPFDLLVRAGLAVASIDYRLSGEAVFPAQLHDGKAALRWLRSYGAGLGLDADRVVLWGESAGGHLAALLGLTAGRPELEGEVGAPGPAATVAGVVDWYGPADLRTMQRQSRPDAVTAADAPDSRESLLIGAPVPQAPDLAAAASPVTYVSADAPPFLLAHGTADRSVPCAQSEQLARALRAAGCRVSLRLVEGADHLWTGLQEQETLFREALEFVLRLTRPAPAAPGDTPETPRIPETPSPDTSESPNPVPPRP</sequence>
<reference evidence="4 5" key="1">
    <citation type="submission" date="2021-01" db="EMBL/GenBank/DDBJ databases">
        <title>Whole genome shotgun sequence of Planobispora longispora NBRC 13918.</title>
        <authorList>
            <person name="Komaki H."/>
            <person name="Tamura T."/>
        </authorList>
    </citation>
    <scope>NUCLEOTIDE SEQUENCE [LARGE SCALE GENOMIC DNA]</scope>
    <source>
        <strain evidence="4 5">NBRC 13918</strain>
    </source>
</reference>
<feature type="domain" description="BD-FAE-like" evidence="3">
    <location>
        <begin position="61"/>
        <end position="281"/>
    </location>
</feature>
<protein>
    <recommendedName>
        <fullName evidence="3">BD-FAE-like domain-containing protein</fullName>
    </recommendedName>
</protein>
<accession>A0A8J3W8V3</accession>
<evidence type="ECO:0000259" key="3">
    <source>
        <dbReference type="Pfam" id="PF20434"/>
    </source>
</evidence>
<dbReference type="SUPFAM" id="SSF53474">
    <property type="entry name" value="alpha/beta-Hydrolases"/>
    <property type="match status" value="1"/>
</dbReference>
<dbReference type="InterPro" id="IPR049492">
    <property type="entry name" value="BD-FAE-like_dom"/>
</dbReference>